<comment type="caution">
    <text evidence="1">The sequence shown here is derived from an EMBL/GenBank/DDBJ whole genome shotgun (WGS) entry which is preliminary data.</text>
</comment>
<name>A0ACC2NED4_9HYME</name>
<dbReference type="Proteomes" id="UP001239111">
    <property type="component" value="Chromosome 3"/>
</dbReference>
<evidence type="ECO:0000313" key="1">
    <source>
        <dbReference type="EMBL" id="KAJ8669518.1"/>
    </source>
</evidence>
<sequence length="194" mass="23019">MAPSPVNKYELLRGKNIARWQAQLEEYRKSVALCVDEHTELENQLKELRKANRKSRPRQQASPLVREYHLRSRAFQKSYYEGGPSGKILQDRVASPIVCPEDRRRKWTNEQHENFKAAFKSFLNRCKYPSFDEIRSAQSQYPALLTKTLPQIKTHCSNYFQKQSKQSLRERFKKRKQCKKRKQSKKGKMVSLKL</sequence>
<organism evidence="1 2">
    <name type="scientific">Eretmocerus hayati</name>
    <dbReference type="NCBI Taxonomy" id="131215"/>
    <lineage>
        <taxon>Eukaryota</taxon>
        <taxon>Metazoa</taxon>
        <taxon>Ecdysozoa</taxon>
        <taxon>Arthropoda</taxon>
        <taxon>Hexapoda</taxon>
        <taxon>Insecta</taxon>
        <taxon>Pterygota</taxon>
        <taxon>Neoptera</taxon>
        <taxon>Endopterygota</taxon>
        <taxon>Hymenoptera</taxon>
        <taxon>Apocrita</taxon>
        <taxon>Proctotrupomorpha</taxon>
        <taxon>Chalcidoidea</taxon>
        <taxon>Aphelinidae</taxon>
        <taxon>Aphelininae</taxon>
        <taxon>Eretmocerus</taxon>
    </lineage>
</organism>
<dbReference type="EMBL" id="CM056743">
    <property type="protein sequence ID" value="KAJ8669518.1"/>
    <property type="molecule type" value="Genomic_DNA"/>
</dbReference>
<protein>
    <submittedName>
        <fullName evidence="1">Uncharacterized protein</fullName>
    </submittedName>
</protein>
<gene>
    <name evidence="1" type="ORF">QAD02_000777</name>
</gene>
<keyword evidence="2" id="KW-1185">Reference proteome</keyword>
<proteinExistence type="predicted"/>
<reference evidence="1" key="1">
    <citation type="submission" date="2023-04" db="EMBL/GenBank/DDBJ databases">
        <title>A chromosome-level genome assembly of the parasitoid wasp Eretmocerus hayati.</title>
        <authorList>
            <person name="Zhong Y."/>
            <person name="Liu S."/>
            <person name="Liu Y."/>
        </authorList>
    </citation>
    <scope>NUCLEOTIDE SEQUENCE</scope>
    <source>
        <strain evidence="1">ZJU_SS_LIU_2023</strain>
    </source>
</reference>
<evidence type="ECO:0000313" key="2">
    <source>
        <dbReference type="Proteomes" id="UP001239111"/>
    </source>
</evidence>
<accession>A0ACC2NED4</accession>